<gene>
    <name evidence="1" type="ORF">LRLP16767_LR202_00032</name>
</gene>
<protein>
    <submittedName>
        <fullName evidence="1">Uncharacterized protein</fullName>
    </submittedName>
</protein>
<dbReference type="AlphaFoldDB" id="A0A0U5JV10"/>
<accession>A0A0U5JV10</accession>
<dbReference type="EMBL" id="LN887507">
    <property type="protein sequence ID" value="CUR39982.1"/>
    <property type="molecule type" value="Genomic_DNA"/>
</dbReference>
<organism evidence="1 2">
    <name type="scientific">Limosilactobacillus reuteri</name>
    <name type="common">Lactobacillus reuteri</name>
    <dbReference type="NCBI Taxonomy" id="1598"/>
    <lineage>
        <taxon>Bacteria</taxon>
        <taxon>Bacillati</taxon>
        <taxon>Bacillota</taxon>
        <taxon>Bacilli</taxon>
        <taxon>Lactobacillales</taxon>
        <taxon>Lactobacillaceae</taxon>
        <taxon>Limosilactobacillus</taxon>
    </lineage>
</organism>
<reference evidence="2" key="1">
    <citation type="submission" date="2015-10" db="EMBL/GenBank/DDBJ databases">
        <authorList>
            <person name="Crossman L.C."/>
        </authorList>
    </citation>
    <scope>NUCLEOTIDE SEQUENCE [LARGE SCALE GENOMIC DNA]</scope>
    <source>
        <strain evidence="2">20-2</strain>
    </source>
</reference>
<name>A0A0U5JV10_LIMRT</name>
<proteinExistence type="predicted"/>
<sequence length="43" mass="4903">MDEGLGTKRGTVTRRRLGKQRVGLKKEGGWEKTFVFSQPQLLL</sequence>
<evidence type="ECO:0000313" key="1">
    <source>
        <dbReference type="EMBL" id="CUR39982.1"/>
    </source>
</evidence>
<dbReference type="Proteomes" id="UP000235484">
    <property type="component" value="Unassembled WGS sequence"/>
</dbReference>
<evidence type="ECO:0000313" key="2">
    <source>
        <dbReference type="Proteomes" id="UP000235484"/>
    </source>
</evidence>